<keyword evidence="3" id="KW-1185">Reference proteome</keyword>
<sequence length="310" mass="33960">MANLDPNNWNPSLQDNFALRSGILLVAEVASVSFIAVTVLFVISIRHAIKHYRLYGGWGAEDSPLQPFGRENTAKPSLTRSSSIQAMGNILNARWAFNGKITEGSYCTTQAILKQIGNDGMSCFTIAIAVMTFVQTMFPGRLNRSQARRLAIAMIVLIFLFLFLMIIIPATTLPHYYGNTGFKIASEYVYFWLAAAISFVLYGIIVVNWLGEATAKGDPVASARQYLWDGTVILALTRSIQGRKPQRRFLILATTCIASSGAVNVLLWLLTGRRFGFSDPQGGCFLLLRGLAFSYGDAGWGVALCPADPP</sequence>
<evidence type="ECO:0000313" key="2">
    <source>
        <dbReference type="EMBL" id="KAF9514261.1"/>
    </source>
</evidence>
<feature type="transmembrane region" description="Helical" evidence="1">
    <location>
        <begin position="20"/>
        <end position="43"/>
    </location>
</feature>
<dbReference type="Proteomes" id="UP000886523">
    <property type="component" value="Unassembled WGS sequence"/>
</dbReference>
<dbReference type="EMBL" id="MU128962">
    <property type="protein sequence ID" value="KAF9514261.1"/>
    <property type="molecule type" value="Genomic_DNA"/>
</dbReference>
<reference evidence="2" key="1">
    <citation type="journal article" date="2020" name="Nat. Commun.">
        <title>Large-scale genome sequencing of mycorrhizal fungi provides insights into the early evolution of symbiotic traits.</title>
        <authorList>
            <person name="Miyauchi S."/>
            <person name="Kiss E."/>
            <person name="Kuo A."/>
            <person name="Drula E."/>
            <person name="Kohler A."/>
            <person name="Sanchez-Garcia M."/>
            <person name="Morin E."/>
            <person name="Andreopoulos B."/>
            <person name="Barry K.W."/>
            <person name="Bonito G."/>
            <person name="Buee M."/>
            <person name="Carver A."/>
            <person name="Chen C."/>
            <person name="Cichocki N."/>
            <person name="Clum A."/>
            <person name="Culley D."/>
            <person name="Crous P.W."/>
            <person name="Fauchery L."/>
            <person name="Girlanda M."/>
            <person name="Hayes R.D."/>
            <person name="Keri Z."/>
            <person name="LaButti K."/>
            <person name="Lipzen A."/>
            <person name="Lombard V."/>
            <person name="Magnuson J."/>
            <person name="Maillard F."/>
            <person name="Murat C."/>
            <person name="Nolan M."/>
            <person name="Ohm R.A."/>
            <person name="Pangilinan J."/>
            <person name="Pereira M.F."/>
            <person name="Perotto S."/>
            <person name="Peter M."/>
            <person name="Pfister S."/>
            <person name="Riley R."/>
            <person name="Sitrit Y."/>
            <person name="Stielow J.B."/>
            <person name="Szollosi G."/>
            <person name="Zifcakova L."/>
            <person name="Stursova M."/>
            <person name="Spatafora J.W."/>
            <person name="Tedersoo L."/>
            <person name="Vaario L.M."/>
            <person name="Yamada A."/>
            <person name="Yan M."/>
            <person name="Wang P."/>
            <person name="Xu J."/>
            <person name="Bruns T."/>
            <person name="Baldrian P."/>
            <person name="Vilgalys R."/>
            <person name="Dunand C."/>
            <person name="Henrissat B."/>
            <person name="Grigoriev I.V."/>
            <person name="Hibbett D."/>
            <person name="Nagy L.G."/>
            <person name="Martin F.M."/>
        </authorList>
    </citation>
    <scope>NUCLEOTIDE SEQUENCE</scope>
    <source>
        <strain evidence="2">UP504</strain>
    </source>
</reference>
<proteinExistence type="predicted"/>
<feature type="transmembrane region" description="Helical" evidence="1">
    <location>
        <begin position="249"/>
        <end position="270"/>
    </location>
</feature>
<keyword evidence="1" id="KW-0812">Transmembrane</keyword>
<keyword evidence="1" id="KW-0472">Membrane</keyword>
<gene>
    <name evidence="2" type="ORF">BS47DRAFT_1361789</name>
</gene>
<evidence type="ECO:0000313" key="3">
    <source>
        <dbReference type="Proteomes" id="UP000886523"/>
    </source>
</evidence>
<keyword evidence="1" id="KW-1133">Transmembrane helix</keyword>
<organism evidence="2 3">
    <name type="scientific">Hydnum rufescens UP504</name>
    <dbReference type="NCBI Taxonomy" id="1448309"/>
    <lineage>
        <taxon>Eukaryota</taxon>
        <taxon>Fungi</taxon>
        <taxon>Dikarya</taxon>
        <taxon>Basidiomycota</taxon>
        <taxon>Agaricomycotina</taxon>
        <taxon>Agaricomycetes</taxon>
        <taxon>Cantharellales</taxon>
        <taxon>Hydnaceae</taxon>
        <taxon>Hydnum</taxon>
    </lineage>
</organism>
<feature type="transmembrane region" description="Helical" evidence="1">
    <location>
        <begin position="190"/>
        <end position="210"/>
    </location>
</feature>
<feature type="transmembrane region" description="Helical" evidence="1">
    <location>
        <begin position="150"/>
        <end position="170"/>
    </location>
</feature>
<protein>
    <submittedName>
        <fullName evidence="2">Uncharacterized protein</fullName>
    </submittedName>
</protein>
<dbReference type="AlphaFoldDB" id="A0A9P6B0T0"/>
<name>A0A9P6B0T0_9AGAM</name>
<comment type="caution">
    <text evidence="2">The sequence shown here is derived from an EMBL/GenBank/DDBJ whole genome shotgun (WGS) entry which is preliminary data.</text>
</comment>
<accession>A0A9P6B0T0</accession>
<evidence type="ECO:0000256" key="1">
    <source>
        <dbReference type="SAM" id="Phobius"/>
    </source>
</evidence>
<dbReference type="OrthoDB" id="100006at2759"/>